<name>A0A7W6N053_9BACT</name>
<gene>
    <name evidence="2" type="ORF">GGR14_003686</name>
</gene>
<dbReference type="PROSITE" id="PS51257">
    <property type="entry name" value="PROKAR_LIPOPROTEIN"/>
    <property type="match status" value="1"/>
</dbReference>
<sequence>MIKKIHILGIILASVLLMSCIEERLKADDAENAAAYLQVRGGRLLNSTDPLDNEIERLRILAFNKNTGRCVSNKLYYAELNEVINHPIDDGTYDFVFLANEPNIVIIVDALNGIYEYADLESIMYPEQAFQSSVSIPMFQKLENVEVLPGQDGARVDGGEIQRQIELQLERLATRVDVVLEGEEDLTDYFKGVTFFNVPEGITLMSASNTSLGRNKTRKYTLADDAGYFTSVTPSAEQRSRGIVWVKKITRFILPFSNFTPENDDSKAITFKVDLEERHSPSCYLKIQTAGVSGASKDNYTLPYNSALLLTGVIKDPININIQVTPWGKEEHGWEAQNRYLNVSDISVNITDFNGARITFSSNMPVVKVLPDVIVAGSKTMKTEKVFNDLILAAGENSTTRFAYTYDVIRGEGTGYMDILLDEYNMDVETSLVNPDGRHSIFRLILSAEDENGKNSLQREITVNTSQYGAHFQGDHWNGYGYIGAFFRENEVGERIISTQLPRLEKQDYALGYWEVEVDEPYKDQVILSTTPSFDPYVGTDNPGKPEEYPVRPNEYKKGEMESGGTKINGRGRVYFRVGWRSPNPNAGSTGEKAPRYATVTLTFTQATTVENGWRPSYKLYLRQGEAADYIMNPQSSILDGPLQGKSRAYARKFSAFNITDRELKNKTEDYVGLYAKTSKRDAKFVDYPTQAGAFYQWALSKTDEDMADFIRRAYNPALPYNTDSPEGYWTSTQYWNKIPIWASSGSDEQYEYGYGEEVEVCPPGYHRPSDGYIDQVSYNGPYPNYRYGNGYVDVNGITVTERIKGEENIAFSEWRQSLWLNPWQGETIPDTEVLVGKGDEENEKIAIREKTSPAYVANKDINLLFGFYADGYYDRRPMKVQIATTSRLTARLGVGVSINSPSVAYRGTLVYNPENNASTFFPAAGRRLDRGGYLEYVGETGYYWSSSTGPNTATAQGSIVKSVWSVEIAGWNPGHLHILPTFGYSIRCVKDEMSSN</sequence>
<evidence type="ECO:0008006" key="4">
    <source>
        <dbReference type="Google" id="ProtNLM"/>
    </source>
</evidence>
<accession>A0A7W6N053</accession>
<keyword evidence="3" id="KW-1185">Reference proteome</keyword>
<dbReference type="OrthoDB" id="1048717at2"/>
<dbReference type="EMBL" id="JACIES010000013">
    <property type="protein sequence ID" value="MBB4027872.1"/>
    <property type="molecule type" value="Genomic_DNA"/>
</dbReference>
<dbReference type="RefSeq" id="WP_124316016.1">
    <property type="nucleotide sequence ID" value="NZ_AP028155.1"/>
</dbReference>
<reference evidence="2 3" key="1">
    <citation type="submission" date="2020-08" db="EMBL/GenBank/DDBJ databases">
        <title>Genomic Encyclopedia of Type Strains, Phase IV (KMG-IV): sequencing the most valuable type-strain genomes for metagenomic binning, comparative biology and taxonomic classification.</title>
        <authorList>
            <person name="Goeker M."/>
        </authorList>
    </citation>
    <scope>NUCLEOTIDE SEQUENCE [LARGE SCALE GENOMIC DNA]</scope>
    <source>
        <strain evidence="2 3">DSM 105721</strain>
    </source>
</reference>
<evidence type="ECO:0000313" key="3">
    <source>
        <dbReference type="Proteomes" id="UP000546007"/>
    </source>
</evidence>
<dbReference type="AlphaFoldDB" id="A0A7W6N053"/>
<dbReference type="Proteomes" id="UP000546007">
    <property type="component" value="Unassembled WGS sequence"/>
</dbReference>
<protein>
    <recommendedName>
        <fullName evidence="4">Major fimbrial subunit protein N-terminal domain-containing protein</fullName>
    </recommendedName>
</protein>
<feature type="region of interest" description="Disordered" evidence="1">
    <location>
        <begin position="533"/>
        <end position="552"/>
    </location>
</feature>
<organism evidence="2 3">
    <name type="scientific">Butyricimonas faecihominis</name>
    <dbReference type="NCBI Taxonomy" id="1472416"/>
    <lineage>
        <taxon>Bacteria</taxon>
        <taxon>Pseudomonadati</taxon>
        <taxon>Bacteroidota</taxon>
        <taxon>Bacteroidia</taxon>
        <taxon>Bacteroidales</taxon>
        <taxon>Odoribacteraceae</taxon>
        <taxon>Butyricimonas</taxon>
    </lineage>
</organism>
<comment type="caution">
    <text evidence="2">The sequence shown here is derived from an EMBL/GenBank/DDBJ whole genome shotgun (WGS) entry which is preliminary data.</text>
</comment>
<dbReference type="GeneID" id="93101581"/>
<evidence type="ECO:0000256" key="1">
    <source>
        <dbReference type="SAM" id="MobiDB-lite"/>
    </source>
</evidence>
<evidence type="ECO:0000313" key="2">
    <source>
        <dbReference type="EMBL" id="MBB4027872.1"/>
    </source>
</evidence>
<proteinExistence type="predicted"/>